<dbReference type="Pfam" id="PF01730">
    <property type="entry name" value="UreF"/>
    <property type="match status" value="1"/>
</dbReference>
<dbReference type="PATRIC" id="fig|1308866.3.peg.1994"/>
<keyword evidence="2" id="KW-0143">Chaperone</keyword>
<evidence type="ECO:0000313" key="4">
    <source>
        <dbReference type="Proteomes" id="UP000012283"/>
    </source>
</evidence>
<dbReference type="AlphaFoldDB" id="N4WQD4"/>
<evidence type="ECO:0000313" key="3">
    <source>
        <dbReference type="EMBL" id="ENH96665.1"/>
    </source>
</evidence>
<dbReference type="GO" id="GO:0016151">
    <property type="term" value="F:nickel cation binding"/>
    <property type="evidence" value="ECO:0007669"/>
    <property type="project" value="InterPro"/>
</dbReference>
<dbReference type="EMBL" id="APML01000034">
    <property type="protein sequence ID" value="ENH96665.1"/>
    <property type="molecule type" value="Genomic_DNA"/>
</dbReference>
<protein>
    <submittedName>
        <fullName evidence="3">Urease accessory protein</fullName>
    </submittedName>
</protein>
<keyword evidence="1" id="KW-0996">Nickel insertion</keyword>
<dbReference type="InterPro" id="IPR038277">
    <property type="entry name" value="UreF_sf"/>
</dbReference>
<dbReference type="PANTHER" id="PTHR33620:SF1">
    <property type="entry name" value="UREASE ACCESSORY PROTEIN F"/>
    <property type="match status" value="1"/>
</dbReference>
<keyword evidence="4" id="KW-1185">Reference proteome</keyword>
<dbReference type="RefSeq" id="WP_003469249.1">
    <property type="nucleotide sequence ID" value="NZ_APML01000034.1"/>
</dbReference>
<evidence type="ECO:0000256" key="2">
    <source>
        <dbReference type="ARBA" id="ARBA00023186"/>
    </source>
</evidence>
<dbReference type="Gene3D" id="1.10.4190.10">
    <property type="entry name" value="Urease accessory protein UreF"/>
    <property type="match status" value="1"/>
</dbReference>
<accession>N4WQD4</accession>
<organism evidence="3 4">
    <name type="scientific">Gracilibacillus halophilus YIM-C55.5</name>
    <dbReference type="NCBI Taxonomy" id="1308866"/>
    <lineage>
        <taxon>Bacteria</taxon>
        <taxon>Bacillati</taxon>
        <taxon>Bacillota</taxon>
        <taxon>Bacilli</taxon>
        <taxon>Bacillales</taxon>
        <taxon>Bacillaceae</taxon>
        <taxon>Gracilibacillus</taxon>
    </lineage>
</organism>
<dbReference type="Proteomes" id="UP000012283">
    <property type="component" value="Unassembled WGS sequence"/>
</dbReference>
<dbReference type="InterPro" id="IPR002639">
    <property type="entry name" value="UreF"/>
</dbReference>
<name>N4WQD4_9BACI</name>
<dbReference type="STRING" id="1308866.J416_09829"/>
<reference evidence="3 4" key="1">
    <citation type="submission" date="2013-03" db="EMBL/GenBank/DDBJ databases">
        <title>Draft genome sequence of Gracibacillus halophilus YIM-C55.5, a moderately halophilic and thermophilic organism from the Xiaochaidamu salt lake.</title>
        <authorList>
            <person name="Sugumar T."/>
            <person name="Polireddy D.R."/>
            <person name="Antony A."/>
            <person name="Madhava Y.R."/>
            <person name="Sivakumar N."/>
        </authorList>
    </citation>
    <scope>NUCLEOTIDE SEQUENCE [LARGE SCALE GENOMIC DNA]</scope>
    <source>
        <strain evidence="3 4">YIM-C55.5</strain>
    </source>
</reference>
<comment type="caution">
    <text evidence="3">The sequence shown here is derived from an EMBL/GenBank/DDBJ whole genome shotgun (WGS) entry which is preliminary data.</text>
</comment>
<sequence>METYIQEDQIRTKEDLFQFLQMYIHENISYTDGIFVKEAYESLAHKDWHSLIRLEKICDASKNAEETRKASRMIGKQFLQAILPVHETENLHEWYQLFRNQRIYGHFPMAYTLYTYDMEFDVYTTLLTFIYSSTVGLVHNAVRAIPLGQKGGIEVIHRLIPEMEKGAQITLNRSLSDLSNHAIGLELASMNHKFLPSRLFIS</sequence>
<proteinExistence type="predicted"/>
<gene>
    <name evidence="3" type="ORF">J416_09829</name>
</gene>
<dbReference type="OrthoDB" id="9798772at2"/>
<evidence type="ECO:0000256" key="1">
    <source>
        <dbReference type="ARBA" id="ARBA00022988"/>
    </source>
</evidence>
<dbReference type="eggNOG" id="COG0830">
    <property type="taxonomic scope" value="Bacteria"/>
</dbReference>
<dbReference type="PANTHER" id="PTHR33620">
    <property type="entry name" value="UREASE ACCESSORY PROTEIN F"/>
    <property type="match status" value="1"/>
</dbReference>
<dbReference type="PIRSF" id="PIRSF009467">
    <property type="entry name" value="Ureas_acces_UreF"/>
    <property type="match status" value="1"/>
</dbReference>